<dbReference type="InterPro" id="IPR003148">
    <property type="entry name" value="RCK_N"/>
</dbReference>
<dbReference type="AlphaFoldDB" id="A0A840I8I9"/>
<accession>A0A840I8I9</accession>
<dbReference type="PANTHER" id="PTHR43833">
    <property type="entry name" value="POTASSIUM CHANNEL PROTEIN 2-RELATED-RELATED"/>
    <property type="match status" value="1"/>
</dbReference>
<name>A0A840I8I9_9ACTN</name>
<feature type="transmembrane region" description="Helical" evidence="1">
    <location>
        <begin position="180"/>
        <end position="200"/>
    </location>
</feature>
<organism evidence="3 4">
    <name type="scientific">Conexibacter arvalis</name>
    <dbReference type="NCBI Taxonomy" id="912552"/>
    <lineage>
        <taxon>Bacteria</taxon>
        <taxon>Bacillati</taxon>
        <taxon>Actinomycetota</taxon>
        <taxon>Thermoleophilia</taxon>
        <taxon>Solirubrobacterales</taxon>
        <taxon>Conexibacteraceae</taxon>
        <taxon>Conexibacter</taxon>
    </lineage>
</organism>
<dbReference type="InterPro" id="IPR036291">
    <property type="entry name" value="NAD(P)-bd_dom_sf"/>
</dbReference>
<keyword evidence="1" id="KW-0812">Transmembrane</keyword>
<evidence type="ECO:0000256" key="1">
    <source>
        <dbReference type="SAM" id="Phobius"/>
    </source>
</evidence>
<proteinExistence type="predicted"/>
<reference evidence="3 4" key="1">
    <citation type="submission" date="2020-08" db="EMBL/GenBank/DDBJ databases">
        <title>Genomic Encyclopedia of Archaeal and Bacterial Type Strains, Phase II (KMG-II): from individual species to whole genera.</title>
        <authorList>
            <person name="Goeker M."/>
        </authorList>
    </citation>
    <scope>NUCLEOTIDE SEQUENCE [LARGE SCALE GENOMIC DNA]</scope>
    <source>
        <strain evidence="3 4">DSM 23288</strain>
    </source>
</reference>
<dbReference type="EMBL" id="JACHNU010000001">
    <property type="protein sequence ID" value="MBB4660842.1"/>
    <property type="molecule type" value="Genomic_DNA"/>
</dbReference>
<evidence type="ECO:0000313" key="3">
    <source>
        <dbReference type="EMBL" id="MBB4660842.1"/>
    </source>
</evidence>
<dbReference type="Gene3D" id="3.40.50.720">
    <property type="entry name" value="NAD(P)-binding Rossmann-like Domain"/>
    <property type="match status" value="1"/>
</dbReference>
<dbReference type="PANTHER" id="PTHR43833:SF11">
    <property type="entry name" value="VOLTAGE-GATED POTASSIUM CHANNEL KCH"/>
    <property type="match status" value="1"/>
</dbReference>
<keyword evidence="1" id="KW-0472">Membrane</keyword>
<gene>
    <name evidence="3" type="ORF">BDZ31_000415</name>
</gene>
<dbReference type="Pfam" id="PF02254">
    <property type="entry name" value="TrkA_N"/>
    <property type="match status" value="1"/>
</dbReference>
<dbReference type="PROSITE" id="PS51201">
    <property type="entry name" value="RCK_N"/>
    <property type="match status" value="1"/>
</dbReference>
<dbReference type="SUPFAM" id="SSF51735">
    <property type="entry name" value="NAD(P)-binding Rossmann-fold domains"/>
    <property type="match status" value="1"/>
</dbReference>
<feature type="transmembrane region" description="Helical" evidence="1">
    <location>
        <begin position="236"/>
        <end position="257"/>
    </location>
</feature>
<sequence length="444" mass="47013">MTGVHLVIGEGTLAEGVQQALREARQPVRAMRRPADRELRRALADERTRAATVIDRDDIAALRTALLVEYLRPGIRLVVTIFDRTVAEQLIRTIPNCNVVSMADASAGAIVGPCVDAGLVALHRADDGALVAVHGHDEAHASAGERPHVAPYPYHPPSAPLRAARRLRAQFRPPDRSSALLLWSLIGLVALVLLEAALAISTHREPAVAALYEATKAIAAVGPSGFFEHGSTWQRAYGIASMALGVVLTAVFTAALVNRLLSRRLTGTFGPRTIPRADHVVVVGLGQVGFRVCLELRALGIDVVAVEQDPQAPNVALARGLKVPVVIGRGGDRYVLERLSLGRARALAAVTSDELANVAISVAALAVQPGLRTVLRAGSNDVTRETAALFPIGVAQDLDRVAATALAATAIGRELAHAFVHGGASYIETPDGIERFPRPQGRPD</sequence>
<comment type="caution">
    <text evidence="3">The sequence shown here is derived from an EMBL/GenBank/DDBJ whole genome shotgun (WGS) entry which is preliminary data.</text>
</comment>
<dbReference type="GO" id="GO:0006813">
    <property type="term" value="P:potassium ion transport"/>
    <property type="evidence" value="ECO:0007669"/>
    <property type="project" value="InterPro"/>
</dbReference>
<feature type="domain" description="RCK N-terminal" evidence="2">
    <location>
        <begin position="277"/>
        <end position="396"/>
    </location>
</feature>
<keyword evidence="4" id="KW-1185">Reference proteome</keyword>
<dbReference type="RefSeq" id="WP_183338492.1">
    <property type="nucleotide sequence ID" value="NZ_JACHNU010000001.1"/>
</dbReference>
<dbReference type="Proteomes" id="UP000585272">
    <property type="component" value="Unassembled WGS sequence"/>
</dbReference>
<keyword evidence="1" id="KW-1133">Transmembrane helix</keyword>
<dbReference type="InterPro" id="IPR050721">
    <property type="entry name" value="Trk_Ktr_HKT_K-transport"/>
</dbReference>
<evidence type="ECO:0000259" key="2">
    <source>
        <dbReference type="PROSITE" id="PS51201"/>
    </source>
</evidence>
<protein>
    <submittedName>
        <fullName evidence="3">Trk K+ transport system NAD-binding subunit</fullName>
    </submittedName>
</protein>
<evidence type="ECO:0000313" key="4">
    <source>
        <dbReference type="Proteomes" id="UP000585272"/>
    </source>
</evidence>